<sequence length="395" mass="43097">MWTPNFQELTTQVHGMAAHNTKELGDLHKAIKLVEPALVSACPTVTYPGKNQEMHVFKPKSGGYAVFPSNHDPDFAAKMKFGNTQYHLPPWSISILHDCKDEVYNTAKIKAPPTQNKMTPVGTFKWQAYNEETPSSEGSDTLAMTGLSEQLIVTRNASDYLWYLAAVDISPNEHFLTNGQLPVLTVMLAGHELHVFINNQLAGTTWGSLKHPKLTISQNVKLRAGPISLKGLNEGTRDLTKQQWSYKVGLKSETLSLHKLDGSSSVEWLQGSLVAHAADCAHSRLGNESHNSIATQGSPAYVVDLQYQGNFLLFAKQDVISFGVVIVAITTTVISAMVIRLTLLARLHDQIGSSSLQGTVLLWSTSSTATHVTAALPSLGNSIGETRVLWKGETT</sequence>
<proteinExistence type="predicted"/>
<reference evidence="2" key="1">
    <citation type="journal article" date="2022" name="Mol. Ecol. Resour.">
        <title>The genomes of chicory, endive, great burdock and yacon provide insights into Asteraceae palaeo-polyploidization history and plant inulin production.</title>
        <authorList>
            <person name="Fan W."/>
            <person name="Wang S."/>
            <person name="Wang H."/>
            <person name="Wang A."/>
            <person name="Jiang F."/>
            <person name="Liu H."/>
            <person name="Zhao H."/>
            <person name="Xu D."/>
            <person name="Zhang Y."/>
        </authorList>
    </citation>
    <scope>NUCLEOTIDE SEQUENCE [LARGE SCALE GENOMIC DNA]</scope>
    <source>
        <strain evidence="2">cv. Yunnan</strain>
    </source>
</reference>
<reference evidence="1 2" key="2">
    <citation type="journal article" date="2022" name="Mol. Ecol. Resour.">
        <title>The genomes of chicory, endive, great burdock and yacon provide insights into Asteraceae paleo-polyploidization history and plant inulin production.</title>
        <authorList>
            <person name="Fan W."/>
            <person name="Wang S."/>
            <person name="Wang H."/>
            <person name="Wang A."/>
            <person name="Jiang F."/>
            <person name="Liu H."/>
            <person name="Zhao H."/>
            <person name="Xu D."/>
            <person name="Zhang Y."/>
        </authorList>
    </citation>
    <scope>NUCLEOTIDE SEQUENCE [LARGE SCALE GENOMIC DNA]</scope>
    <source>
        <strain evidence="2">cv. Yunnan</strain>
        <tissue evidence="1">Leaves</tissue>
    </source>
</reference>
<organism evidence="1 2">
    <name type="scientific">Smallanthus sonchifolius</name>
    <dbReference type="NCBI Taxonomy" id="185202"/>
    <lineage>
        <taxon>Eukaryota</taxon>
        <taxon>Viridiplantae</taxon>
        <taxon>Streptophyta</taxon>
        <taxon>Embryophyta</taxon>
        <taxon>Tracheophyta</taxon>
        <taxon>Spermatophyta</taxon>
        <taxon>Magnoliopsida</taxon>
        <taxon>eudicotyledons</taxon>
        <taxon>Gunneridae</taxon>
        <taxon>Pentapetalae</taxon>
        <taxon>asterids</taxon>
        <taxon>campanulids</taxon>
        <taxon>Asterales</taxon>
        <taxon>Asteraceae</taxon>
        <taxon>Asteroideae</taxon>
        <taxon>Heliantheae alliance</taxon>
        <taxon>Millerieae</taxon>
        <taxon>Smallanthus</taxon>
    </lineage>
</organism>
<protein>
    <submittedName>
        <fullName evidence="1">Uncharacterized protein</fullName>
    </submittedName>
</protein>
<gene>
    <name evidence="1" type="ORF">L1987_29671</name>
</gene>
<comment type="caution">
    <text evidence="1">The sequence shown here is derived from an EMBL/GenBank/DDBJ whole genome shotgun (WGS) entry which is preliminary data.</text>
</comment>
<dbReference type="Proteomes" id="UP001056120">
    <property type="component" value="Linkage Group LG10"/>
</dbReference>
<keyword evidence="2" id="KW-1185">Reference proteome</keyword>
<evidence type="ECO:0000313" key="1">
    <source>
        <dbReference type="EMBL" id="KAI3801563.1"/>
    </source>
</evidence>
<accession>A0ACB9I020</accession>
<evidence type="ECO:0000313" key="2">
    <source>
        <dbReference type="Proteomes" id="UP001056120"/>
    </source>
</evidence>
<name>A0ACB9I020_9ASTR</name>
<dbReference type="EMBL" id="CM042027">
    <property type="protein sequence ID" value="KAI3801563.1"/>
    <property type="molecule type" value="Genomic_DNA"/>
</dbReference>